<feature type="domain" description="Ribosomal RNA small subunit methyltransferase E methyltransferase" evidence="13">
    <location>
        <begin position="73"/>
        <end position="238"/>
    </location>
</feature>
<evidence type="ECO:0000259" key="14">
    <source>
        <dbReference type="Pfam" id="PF20260"/>
    </source>
</evidence>
<evidence type="ECO:0000256" key="11">
    <source>
        <dbReference type="ARBA" id="ARBA00047944"/>
    </source>
</evidence>
<dbReference type="InterPro" id="IPR029028">
    <property type="entry name" value="Alpha/beta_knot_MTases"/>
</dbReference>
<proteinExistence type="inferred from homology"/>
<dbReference type="GO" id="GO:0070475">
    <property type="term" value="P:rRNA base methylation"/>
    <property type="evidence" value="ECO:0007669"/>
    <property type="project" value="TreeGrafter"/>
</dbReference>
<dbReference type="InterPro" id="IPR006700">
    <property type="entry name" value="RsmE"/>
</dbReference>
<dbReference type="NCBIfam" id="TIGR00046">
    <property type="entry name" value="RsmE family RNA methyltransferase"/>
    <property type="match status" value="1"/>
</dbReference>
<evidence type="ECO:0000256" key="8">
    <source>
        <dbReference type="ARBA" id="ARBA00022679"/>
    </source>
</evidence>
<comment type="subcellular location">
    <subcellularLocation>
        <location evidence="1 12">Cytoplasm</location>
    </subcellularLocation>
</comment>
<dbReference type="EC" id="2.1.1.193" evidence="3 12"/>
<comment type="catalytic activity">
    <reaction evidence="11 12">
        <text>uridine(1498) in 16S rRNA + S-adenosyl-L-methionine = N(3)-methyluridine(1498) in 16S rRNA + S-adenosyl-L-homocysteine + H(+)</text>
        <dbReference type="Rhea" id="RHEA:42920"/>
        <dbReference type="Rhea" id="RHEA-COMP:10283"/>
        <dbReference type="Rhea" id="RHEA-COMP:10284"/>
        <dbReference type="ChEBI" id="CHEBI:15378"/>
        <dbReference type="ChEBI" id="CHEBI:57856"/>
        <dbReference type="ChEBI" id="CHEBI:59789"/>
        <dbReference type="ChEBI" id="CHEBI:65315"/>
        <dbReference type="ChEBI" id="CHEBI:74502"/>
        <dbReference type="EC" id="2.1.1.193"/>
    </reaction>
</comment>
<sequence length="246" mass="26641">MPRLFVPAEQWIEKEVVVRGSDVKYLTRVLRLGTGDGVTVFDGKGRVYEAFIRKINGGEVVLSLSRAVVDDTEPRVKVTLLQAIPKGDKMDLVVQKATELGVARIIPVLTERVVVHLDGDRAAKKQERWQKVAREAARQCGRSAVPVVGAVCAFEEALAVAAPGDSLRLMPWEGEERFSLRSALQGKDPAAVTLFIGPEGGFSRAEVEAAKACGFCTVSLGRRILRTETAGMVVLALVLYSLGELA</sequence>
<dbReference type="NCBIfam" id="NF008692">
    <property type="entry name" value="PRK11713.1-5"/>
    <property type="match status" value="1"/>
</dbReference>
<dbReference type="Pfam" id="PF20260">
    <property type="entry name" value="PUA_4"/>
    <property type="match status" value="1"/>
</dbReference>
<dbReference type="SUPFAM" id="SSF88697">
    <property type="entry name" value="PUA domain-like"/>
    <property type="match status" value="1"/>
</dbReference>
<reference evidence="15 16" key="1">
    <citation type="submission" date="2018-11" db="EMBL/GenBank/DDBJ databases">
        <title>Genomic Encyclopedia of Type Strains, Phase IV (KMG-IV): sequencing the most valuable type-strain genomes for metagenomic binning, comparative biology and taxonomic classification.</title>
        <authorList>
            <person name="Goeker M."/>
        </authorList>
    </citation>
    <scope>NUCLEOTIDE SEQUENCE [LARGE SCALE GENOMIC DNA]</scope>
    <source>
        <strain evidence="15 16">DSM 102936</strain>
    </source>
</reference>
<keyword evidence="7 12" id="KW-0489">Methyltransferase</keyword>
<keyword evidence="5 12" id="KW-0963">Cytoplasm</keyword>
<dbReference type="AlphaFoldDB" id="A0A3N5BJ73"/>
<keyword evidence="8 12" id="KW-0808">Transferase</keyword>
<dbReference type="Proteomes" id="UP000282654">
    <property type="component" value="Unassembled WGS sequence"/>
</dbReference>
<evidence type="ECO:0000256" key="3">
    <source>
        <dbReference type="ARBA" id="ARBA00012328"/>
    </source>
</evidence>
<dbReference type="SUPFAM" id="SSF75217">
    <property type="entry name" value="alpha/beta knot"/>
    <property type="match status" value="1"/>
</dbReference>
<evidence type="ECO:0000256" key="6">
    <source>
        <dbReference type="ARBA" id="ARBA00022552"/>
    </source>
</evidence>
<organism evidence="15 16">
    <name type="scientific">Thermodesulfitimonas autotrophica</name>
    <dbReference type="NCBI Taxonomy" id="1894989"/>
    <lineage>
        <taxon>Bacteria</taxon>
        <taxon>Bacillati</taxon>
        <taxon>Bacillota</taxon>
        <taxon>Clostridia</taxon>
        <taxon>Thermoanaerobacterales</taxon>
        <taxon>Thermoanaerobacteraceae</taxon>
        <taxon>Thermodesulfitimonas</taxon>
    </lineage>
</organism>
<name>A0A3N5BJ73_9THEO</name>
<evidence type="ECO:0000256" key="9">
    <source>
        <dbReference type="ARBA" id="ARBA00022691"/>
    </source>
</evidence>
<accession>A0A3N5BJ73</accession>
<dbReference type="InterPro" id="IPR046886">
    <property type="entry name" value="RsmE_MTase_dom"/>
</dbReference>
<evidence type="ECO:0000313" key="15">
    <source>
        <dbReference type="EMBL" id="RPF49758.1"/>
    </source>
</evidence>
<gene>
    <name evidence="15" type="ORF">EDD75_0578</name>
</gene>
<evidence type="ECO:0000256" key="12">
    <source>
        <dbReference type="PIRNR" id="PIRNR015601"/>
    </source>
</evidence>
<dbReference type="InterPro" id="IPR029026">
    <property type="entry name" value="tRNA_m1G_MTases_N"/>
</dbReference>
<comment type="similarity">
    <text evidence="2 12">Belongs to the RNA methyltransferase RsmE family.</text>
</comment>
<dbReference type="PIRSF" id="PIRSF015601">
    <property type="entry name" value="MTase_slr0722"/>
    <property type="match status" value="1"/>
</dbReference>
<keyword evidence="6 12" id="KW-0698">rRNA processing</keyword>
<dbReference type="GO" id="GO:0070042">
    <property type="term" value="F:rRNA (uridine-N3-)-methyltransferase activity"/>
    <property type="evidence" value="ECO:0007669"/>
    <property type="project" value="TreeGrafter"/>
</dbReference>
<evidence type="ECO:0000256" key="10">
    <source>
        <dbReference type="ARBA" id="ARBA00025699"/>
    </source>
</evidence>
<keyword evidence="16" id="KW-1185">Reference proteome</keyword>
<dbReference type="GO" id="GO:0005737">
    <property type="term" value="C:cytoplasm"/>
    <property type="evidence" value="ECO:0007669"/>
    <property type="project" value="UniProtKB-SubCell"/>
</dbReference>
<feature type="domain" description="Ribosomal RNA small subunit methyltransferase E PUA-like" evidence="14">
    <location>
        <begin position="19"/>
        <end position="63"/>
    </location>
</feature>
<dbReference type="RefSeq" id="WP_123927720.1">
    <property type="nucleotide sequence ID" value="NZ_RKRE01000001.1"/>
</dbReference>
<comment type="function">
    <text evidence="10 12">Specifically methylates the N3 position of the uracil ring of uridine 1498 (m3U1498) in 16S rRNA. Acts on the fully assembled 30S ribosomal subunit.</text>
</comment>
<evidence type="ECO:0000256" key="4">
    <source>
        <dbReference type="ARBA" id="ARBA00013673"/>
    </source>
</evidence>
<dbReference type="Gene3D" id="3.40.1280.10">
    <property type="match status" value="1"/>
</dbReference>
<dbReference type="Pfam" id="PF04452">
    <property type="entry name" value="Methyltrans_RNA"/>
    <property type="match status" value="1"/>
</dbReference>
<evidence type="ECO:0000256" key="7">
    <source>
        <dbReference type="ARBA" id="ARBA00022603"/>
    </source>
</evidence>
<dbReference type="EMBL" id="RKRE01000001">
    <property type="protein sequence ID" value="RPF49758.1"/>
    <property type="molecule type" value="Genomic_DNA"/>
</dbReference>
<dbReference type="InterPro" id="IPR015947">
    <property type="entry name" value="PUA-like_sf"/>
</dbReference>
<dbReference type="PANTHER" id="PTHR30027">
    <property type="entry name" value="RIBOSOMAL RNA SMALL SUBUNIT METHYLTRANSFERASE E"/>
    <property type="match status" value="1"/>
</dbReference>
<evidence type="ECO:0000313" key="16">
    <source>
        <dbReference type="Proteomes" id="UP000282654"/>
    </source>
</evidence>
<evidence type="ECO:0000256" key="5">
    <source>
        <dbReference type="ARBA" id="ARBA00022490"/>
    </source>
</evidence>
<evidence type="ECO:0000256" key="1">
    <source>
        <dbReference type="ARBA" id="ARBA00004496"/>
    </source>
</evidence>
<dbReference type="OrthoDB" id="9815641at2"/>
<keyword evidence="9 12" id="KW-0949">S-adenosyl-L-methionine</keyword>
<evidence type="ECO:0000256" key="2">
    <source>
        <dbReference type="ARBA" id="ARBA00005528"/>
    </source>
</evidence>
<evidence type="ECO:0000259" key="13">
    <source>
        <dbReference type="Pfam" id="PF04452"/>
    </source>
</evidence>
<dbReference type="CDD" id="cd18084">
    <property type="entry name" value="RsmE-like"/>
    <property type="match status" value="1"/>
</dbReference>
<protein>
    <recommendedName>
        <fullName evidence="4 12">Ribosomal RNA small subunit methyltransferase E</fullName>
        <ecNumber evidence="3 12">2.1.1.193</ecNumber>
    </recommendedName>
</protein>
<dbReference type="PANTHER" id="PTHR30027:SF3">
    <property type="entry name" value="16S RRNA (URACIL(1498)-N(3))-METHYLTRANSFERASE"/>
    <property type="match status" value="1"/>
</dbReference>
<dbReference type="InterPro" id="IPR046887">
    <property type="entry name" value="RsmE_PUA-like"/>
</dbReference>
<comment type="caution">
    <text evidence="15">The sequence shown here is derived from an EMBL/GenBank/DDBJ whole genome shotgun (WGS) entry which is preliminary data.</text>
</comment>